<comment type="caution">
    <text evidence="2">The sequence shown here is derived from an EMBL/GenBank/DDBJ whole genome shotgun (WGS) entry which is preliminary data.</text>
</comment>
<evidence type="ECO:0000256" key="1">
    <source>
        <dbReference type="SAM" id="MobiDB-lite"/>
    </source>
</evidence>
<feature type="compositionally biased region" description="Low complexity" evidence="1">
    <location>
        <begin position="8"/>
        <end position="21"/>
    </location>
</feature>
<evidence type="ECO:0000313" key="3">
    <source>
        <dbReference type="Proteomes" id="UP001499993"/>
    </source>
</evidence>
<evidence type="ECO:0000313" key="2">
    <source>
        <dbReference type="EMBL" id="GAA4959035.1"/>
    </source>
</evidence>
<accession>A0ABP9H252</accession>
<gene>
    <name evidence="2" type="ORF">GCM10023224_51250</name>
</gene>
<name>A0ABP9H252_9ACTN</name>
<feature type="region of interest" description="Disordered" evidence="1">
    <location>
        <begin position="1"/>
        <end position="78"/>
    </location>
</feature>
<protein>
    <submittedName>
        <fullName evidence="2">Uncharacterized protein</fullName>
    </submittedName>
</protein>
<feature type="compositionally biased region" description="Low complexity" evidence="1">
    <location>
        <begin position="52"/>
        <end position="78"/>
    </location>
</feature>
<organism evidence="2 3">
    <name type="scientific">Streptomonospora halophila</name>
    <dbReference type="NCBI Taxonomy" id="427369"/>
    <lineage>
        <taxon>Bacteria</taxon>
        <taxon>Bacillati</taxon>
        <taxon>Actinomycetota</taxon>
        <taxon>Actinomycetes</taxon>
        <taxon>Streptosporangiales</taxon>
        <taxon>Nocardiopsidaceae</taxon>
        <taxon>Streptomonospora</taxon>
    </lineage>
</organism>
<dbReference type="Proteomes" id="UP001499993">
    <property type="component" value="Unassembled WGS sequence"/>
</dbReference>
<reference evidence="3" key="1">
    <citation type="journal article" date="2019" name="Int. J. Syst. Evol. Microbiol.">
        <title>The Global Catalogue of Microorganisms (GCM) 10K type strain sequencing project: providing services to taxonomists for standard genome sequencing and annotation.</title>
        <authorList>
            <consortium name="The Broad Institute Genomics Platform"/>
            <consortium name="The Broad Institute Genome Sequencing Center for Infectious Disease"/>
            <person name="Wu L."/>
            <person name="Ma J."/>
        </authorList>
    </citation>
    <scope>NUCLEOTIDE SEQUENCE [LARGE SCALE GENOMIC DNA]</scope>
    <source>
        <strain evidence="3">JCM 18123</strain>
    </source>
</reference>
<dbReference type="EMBL" id="BAABIK010000059">
    <property type="protein sequence ID" value="GAA4959035.1"/>
    <property type="molecule type" value="Genomic_DNA"/>
</dbReference>
<sequence>MPVASHEAGSGRASTRRSSISLWEALGESEGPVTASPPTADQPGEDADPLGEGDSSADASESGAQPVAASARAAAPTAQRARYTLLGTMLIAW</sequence>
<keyword evidence="3" id="KW-1185">Reference proteome</keyword>
<proteinExistence type="predicted"/>